<dbReference type="EMBL" id="CABIKO010000619">
    <property type="protein sequence ID" value="VVA38229.1"/>
    <property type="molecule type" value="Genomic_DNA"/>
</dbReference>
<feature type="region of interest" description="Disordered" evidence="1">
    <location>
        <begin position="38"/>
        <end position="70"/>
    </location>
</feature>
<evidence type="ECO:0000313" key="2">
    <source>
        <dbReference type="EMBL" id="VVA38229.1"/>
    </source>
</evidence>
<dbReference type="AlphaFoldDB" id="A0A5E4GEC5"/>
<evidence type="ECO:0000313" key="3">
    <source>
        <dbReference type="Proteomes" id="UP000327085"/>
    </source>
</evidence>
<protein>
    <submittedName>
        <fullName evidence="2">PREDICTED: LOC110764972</fullName>
    </submittedName>
</protein>
<name>A0A5E4GEC5_PRUDU</name>
<accession>A0A5E4GEC5</accession>
<dbReference type="Proteomes" id="UP000327085">
    <property type="component" value="Chromosome 8"/>
</dbReference>
<gene>
    <name evidence="2" type="ORF">ALMOND_2B027407</name>
</gene>
<dbReference type="InParanoid" id="A0A5E4GEC5"/>
<dbReference type="Gramene" id="VVA38229">
    <property type="protein sequence ID" value="VVA38229"/>
    <property type="gene ID" value="Prudul26B027407"/>
</dbReference>
<proteinExistence type="predicted"/>
<reference evidence="3" key="1">
    <citation type="journal article" date="2020" name="Plant J.">
        <title>Transposons played a major role in the diversification between the closely related almond and peach genomes: results from the almond genome sequence.</title>
        <authorList>
            <person name="Alioto T."/>
            <person name="Alexiou K.G."/>
            <person name="Bardil A."/>
            <person name="Barteri F."/>
            <person name="Castanera R."/>
            <person name="Cruz F."/>
            <person name="Dhingra A."/>
            <person name="Duval H."/>
            <person name="Fernandez I Marti A."/>
            <person name="Frias L."/>
            <person name="Galan B."/>
            <person name="Garcia J.L."/>
            <person name="Howad W."/>
            <person name="Gomez-Garrido J."/>
            <person name="Gut M."/>
            <person name="Julca I."/>
            <person name="Morata J."/>
            <person name="Puigdomenech P."/>
            <person name="Ribeca P."/>
            <person name="Rubio Cabetas M.J."/>
            <person name="Vlasova A."/>
            <person name="Wirthensohn M."/>
            <person name="Garcia-Mas J."/>
            <person name="Gabaldon T."/>
            <person name="Casacuberta J.M."/>
            <person name="Arus P."/>
        </authorList>
    </citation>
    <scope>NUCLEOTIDE SEQUENCE [LARGE SCALE GENOMIC DNA]</scope>
    <source>
        <strain evidence="3">cv. Texas</strain>
    </source>
</reference>
<organism evidence="2 3">
    <name type="scientific">Prunus dulcis</name>
    <name type="common">Almond</name>
    <name type="synonym">Amygdalus dulcis</name>
    <dbReference type="NCBI Taxonomy" id="3755"/>
    <lineage>
        <taxon>Eukaryota</taxon>
        <taxon>Viridiplantae</taxon>
        <taxon>Streptophyta</taxon>
        <taxon>Embryophyta</taxon>
        <taxon>Tracheophyta</taxon>
        <taxon>Spermatophyta</taxon>
        <taxon>Magnoliopsida</taxon>
        <taxon>eudicotyledons</taxon>
        <taxon>Gunneridae</taxon>
        <taxon>Pentapetalae</taxon>
        <taxon>rosids</taxon>
        <taxon>fabids</taxon>
        <taxon>Rosales</taxon>
        <taxon>Rosaceae</taxon>
        <taxon>Amygdaloideae</taxon>
        <taxon>Amygdaleae</taxon>
        <taxon>Prunus</taxon>
    </lineage>
</organism>
<sequence>MGVYVSDLEPDLRDDVLLQQPTTLTEAKRLTRALYNQRATNCSTHRNRNSRAASSIPSHSFAPANPLGSSSTPTVRRFLAAEVATGRVHCLVGQTSITTFLGDSEPITKILAQEKQGFIAQLVALDNPIPLTTSSTALGPLLAKFTELFSVPTSLPPFRLLTIGFHLI</sequence>
<feature type="compositionally biased region" description="Polar residues" evidence="1">
    <location>
        <begin position="38"/>
        <end position="58"/>
    </location>
</feature>
<evidence type="ECO:0000256" key="1">
    <source>
        <dbReference type="SAM" id="MobiDB-lite"/>
    </source>
</evidence>